<comment type="caution">
    <text evidence="4">The sequence shown here is derived from an EMBL/GenBank/DDBJ whole genome shotgun (WGS) entry which is preliminary data.</text>
</comment>
<dbReference type="PANTHER" id="PTHR16083:SF60">
    <property type="entry name" value="(RAPE) HYPOTHETICAL PROTEIN"/>
    <property type="match status" value="1"/>
</dbReference>
<reference evidence="4 5" key="1">
    <citation type="submission" date="2020-12" db="EMBL/GenBank/DDBJ databases">
        <title>Concerted genomic and epigenomic changes stabilize Arabidopsis allopolyploids.</title>
        <authorList>
            <person name="Chen Z."/>
        </authorList>
    </citation>
    <scope>NUCLEOTIDE SEQUENCE [LARGE SCALE GENOMIC DNA]</scope>
    <source>
        <strain evidence="4">Allo738</strain>
        <tissue evidence="4">Leaf</tissue>
    </source>
</reference>
<evidence type="ECO:0000259" key="3">
    <source>
        <dbReference type="Pfam" id="PF20160"/>
    </source>
</evidence>
<dbReference type="PANTHER" id="PTHR16083">
    <property type="entry name" value="LEUCINE RICH REPEAT CONTAINING PROTEIN"/>
    <property type="match status" value="1"/>
</dbReference>
<dbReference type="AlphaFoldDB" id="A0A8T1Y8L2"/>
<dbReference type="Proteomes" id="UP000694240">
    <property type="component" value="Chromosome 12"/>
</dbReference>
<evidence type="ECO:0000256" key="1">
    <source>
        <dbReference type="ARBA" id="ARBA00022614"/>
    </source>
</evidence>
<feature type="domain" description="C-JID" evidence="3">
    <location>
        <begin position="191"/>
        <end position="312"/>
    </location>
</feature>
<keyword evidence="2" id="KW-0677">Repeat</keyword>
<keyword evidence="1" id="KW-0433">Leucine-rich repeat</keyword>
<keyword evidence="5" id="KW-1185">Reference proteome</keyword>
<gene>
    <name evidence="4" type="ORF">ISN45_Aa07g025280</name>
</gene>
<evidence type="ECO:0000313" key="5">
    <source>
        <dbReference type="Proteomes" id="UP000694240"/>
    </source>
</evidence>
<name>A0A8T1Y8L2_9BRAS</name>
<proteinExistence type="predicted"/>
<evidence type="ECO:0000256" key="2">
    <source>
        <dbReference type="ARBA" id="ARBA00022737"/>
    </source>
</evidence>
<protein>
    <recommendedName>
        <fullName evidence="3">C-JID domain-containing protein</fullName>
    </recommendedName>
</protein>
<dbReference type="Pfam" id="PF20160">
    <property type="entry name" value="C-JID"/>
    <property type="match status" value="1"/>
</dbReference>
<accession>A0A8T1Y8L2</accession>
<evidence type="ECO:0000313" key="4">
    <source>
        <dbReference type="EMBL" id="KAG7542561.1"/>
    </source>
</evidence>
<dbReference type="InterPro" id="IPR045344">
    <property type="entry name" value="C-JID"/>
</dbReference>
<organism evidence="4 5">
    <name type="scientific">Arabidopsis thaliana x Arabidopsis arenosa</name>
    <dbReference type="NCBI Taxonomy" id="1240361"/>
    <lineage>
        <taxon>Eukaryota</taxon>
        <taxon>Viridiplantae</taxon>
        <taxon>Streptophyta</taxon>
        <taxon>Embryophyta</taxon>
        <taxon>Tracheophyta</taxon>
        <taxon>Spermatophyta</taxon>
        <taxon>Magnoliopsida</taxon>
        <taxon>eudicotyledons</taxon>
        <taxon>Gunneridae</taxon>
        <taxon>Pentapetalae</taxon>
        <taxon>rosids</taxon>
        <taxon>malvids</taxon>
        <taxon>Brassicales</taxon>
        <taxon>Brassicaceae</taxon>
        <taxon>Camelineae</taxon>
        <taxon>Arabidopsis</taxon>
    </lineage>
</organism>
<dbReference type="EMBL" id="JAEFBK010000012">
    <property type="protein sequence ID" value="KAG7542561.1"/>
    <property type="molecule type" value="Genomic_DNA"/>
</dbReference>
<sequence>MDMSEWGNLREIPDLSKATNLVNLYLSNCKSLVTVPSTIGTLQKLRTLGMQGCTGLEVLPVDVNLSSLRILDLSGCSRLRSFPLVSRSIEWLYLENTAIEEVPCCIEKFSRLTILMMYCCKSNNGRSLFLYIPLYESIEYTRYRFWEHLAGYHYDDDNLASKEGFIFQNCCKLNGDARELILRSWFKPVALPGGEVPTYFQHRANGDSLTVTLPQSSLSQKFLRFKACIVVDHLVKGKSWGPYLEVNVGYNGTLYCKSFFKDAEQQLCKTDHLFFCSFKFQPEDLPSKLTFNNVEFNFSCSKRIKECGVRLLNVSPYPDDSDGSSETEYNQQFGEKCDVVVENGRSKKRMLMTLGTSQVSTYHVAKL</sequence>